<evidence type="ECO:0000313" key="4">
    <source>
        <dbReference type="Proteomes" id="UP000291758"/>
    </source>
</evidence>
<dbReference type="SMART" id="SM00332">
    <property type="entry name" value="PP2Cc"/>
    <property type="match status" value="1"/>
</dbReference>
<dbReference type="InterPro" id="IPR001932">
    <property type="entry name" value="PPM-type_phosphatase-like_dom"/>
</dbReference>
<protein>
    <submittedName>
        <fullName evidence="3">Serine/threonine-protein phosphatase</fullName>
    </submittedName>
</protein>
<dbReference type="PROSITE" id="PS51746">
    <property type="entry name" value="PPM_2"/>
    <property type="match status" value="1"/>
</dbReference>
<dbReference type="SUPFAM" id="SSF81606">
    <property type="entry name" value="PP2C-like"/>
    <property type="match status" value="1"/>
</dbReference>
<dbReference type="Pfam" id="PF13672">
    <property type="entry name" value="PP2C_2"/>
    <property type="match status" value="1"/>
</dbReference>
<reference evidence="3 4" key="1">
    <citation type="submission" date="2019-01" db="EMBL/GenBank/DDBJ databases">
        <title>Genome sequencing of strain 2JSPR-7.</title>
        <authorList>
            <person name="Heo J."/>
            <person name="Kim S.-J."/>
            <person name="Kim J.-S."/>
            <person name="Hong S.-B."/>
            <person name="Kwon S.-W."/>
        </authorList>
    </citation>
    <scope>NUCLEOTIDE SEQUENCE [LARGE SCALE GENOMIC DNA]</scope>
    <source>
        <strain evidence="3 4">2JSPR-7</strain>
    </source>
</reference>
<feature type="compositionally biased region" description="Low complexity" evidence="1">
    <location>
        <begin position="1"/>
        <end position="32"/>
    </location>
</feature>
<evidence type="ECO:0000256" key="1">
    <source>
        <dbReference type="SAM" id="MobiDB-lite"/>
    </source>
</evidence>
<gene>
    <name evidence="3" type="ORF">ET495_01485</name>
</gene>
<dbReference type="InterPro" id="IPR036457">
    <property type="entry name" value="PPM-type-like_dom_sf"/>
</dbReference>
<evidence type="ECO:0000259" key="2">
    <source>
        <dbReference type="PROSITE" id="PS51746"/>
    </source>
</evidence>
<dbReference type="AlphaFoldDB" id="A0A4P6EPH9"/>
<dbReference type="OrthoDB" id="9801841at2"/>
<dbReference type="KEGG" id="xyl:ET495_01485"/>
<dbReference type="GO" id="GO:0004722">
    <property type="term" value="F:protein serine/threonine phosphatase activity"/>
    <property type="evidence" value="ECO:0007669"/>
    <property type="project" value="InterPro"/>
</dbReference>
<evidence type="ECO:0000313" key="3">
    <source>
        <dbReference type="EMBL" id="QAY62167.1"/>
    </source>
</evidence>
<feature type="domain" description="PPM-type phosphatase" evidence="2">
    <location>
        <begin position="51"/>
        <end position="286"/>
    </location>
</feature>
<dbReference type="CDD" id="cd00143">
    <property type="entry name" value="PP2Cc"/>
    <property type="match status" value="1"/>
</dbReference>
<dbReference type="Proteomes" id="UP000291758">
    <property type="component" value="Chromosome"/>
</dbReference>
<dbReference type="InterPro" id="IPR015655">
    <property type="entry name" value="PP2C"/>
</dbReference>
<keyword evidence="4" id="KW-1185">Reference proteome</keyword>
<sequence length="308" mass="31847">MRTARRSASSRTPRSRSPTTSTSATPRCTSRRGWGAVSLPEVESPAPPLIEVGGVSHAGRVRQVNEDAALVSDTVLVVADGMGGHDAGDLASAAVVESFRPLTAYRWLERADVEAAIDSAHRAVRSIAARPGAAAGSTLAGAVACLVGGEPSWLVFHVGDSRVYRFDGERLERLTVDHSVVQEKVDAGELTPAQAEAYPGKNVITRAVGLSSPETGPYAADFSVRSMLSGDVLLVCSDGLTREVPDGGIEAVLRAQPDPQEAAQALVDKAVQAGGRDNVTAVVAVVIEGGPVHDVDETTAPATRGGAS</sequence>
<feature type="region of interest" description="Disordered" evidence="1">
    <location>
        <begin position="1"/>
        <end position="40"/>
    </location>
</feature>
<proteinExistence type="predicted"/>
<dbReference type="PANTHER" id="PTHR47992">
    <property type="entry name" value="PROTEIN PHOSPHATASE"/>
    <property type="match status" value="1"/>
</dbReference>
<name>A0A4P6EPH9_9MICO</name>
<accession>A0A4P6EPH9</accession>
<dbReference type="Gene3D" id="3.60.40.10">
    <property type="entry name" value="PPM-type phosphatase domain"/>
    <property type="match status" value="1"/>
</dbReference>
<organism evidence="3 4">
    <name type="scientific">Xylanimonas allomyrinae</name>
    <dbReference type="NCBI Taxonomy" id="2509459"/>
    <lineage>
        <taxon>Bacteria</taxon>
        <taxon>Bacillati</taxon>
        <taxon>Actinomycetota</taxon>
        <taxon>Actinomycetes</taxon>
        <taxon>Micrococcales</taxon>
        <taxon>Promicromonosporaceae</taxon>
        <taxon>Xylanimonas</taxon>
    </lineage>
</organism>
<dbReference type="EMBL" id="CP035495">
    <property type="protein sequence ID" value="QAY62167.1"/>
    <property type="molecule type" value="Genomic_DNA"/>
</dbReference>
<dbReference type="SMART" id="SM00331">
    <property type="entry name" value="PP2C_SIG"/>
    <property type="match status" value="1"/>
</dbReference>